<accession>A0ACC5QXJ4</accession>
<evidence type="ECO:0000313" key="1">
    <source>
        <dbReference type="EMBL" id="MBK1864936.1"/>
    </source>
</evidence>
<name>A0ACC5QXJ4_9HYPH</name>
<protein>
    <submittedName>
        <fullName evidence="1">TerB family tellurite resistance protein</fullName>
    </submittedName>
</protein>
<sequence>MRPHPCVVVGLSVDTISRVREGDRLTLAPGPQAPGAVACFHGETCIGHIPASRGWVASSLAEGDSHQVTVTGFDTDAEGKLAQVEIAVAILGGDRPERPPIRSVISEIGDELRILAVVGAADGRLAPAERGVIEEFAAARAAELRLVPDEGEIAHAVRWARRHVPDTLDVAGIVRRLTKERPEALPLIEEACAVVAEVDGRIAPEERQSMITLQALLEQGMAAAKKGGAGA</sequence>
<comment type="caution">
    <text evidence="1">The sequence shown here is derived from an EMBL/GenBank/DDBJ whole genome shotgun (WGS) entry which is preliminary data.</text>
</comment>
<evidence type="ECO:0000313" key="2">
    <source>
        <dbReference type="Proteomes" id="UP000616151"/>
    </source>
</evidence>
<reference evidence="1" key="1">
    <citation type="submission" date="2021-01" db="EMBL/GenBank/DDBJ databases">
        <authorList>
            <person name="Sun Q."/>
        </authorList>
    </citation>
    <scope>NUCLEOTIDE SEQUENCE</scope>
    <source>
        <strain evidence="1">YIM B02566</strain>
    </source>
</reference>
<dbReference type="Proteomes" id="UP000616151">
    <property type="component" value="Unassembled WGS sequence"/>
</dbReference>
<dbReference type="EMBL" id="JAENHL010000003">
    <property type="protein sequence ID" value="MBK1864936.1"/>
    <property type="molecule type" value="Genomic_DNA"/>
</dbReference>
<organism evidence="1 2">
    <name type="scientific">Taklimakanibacter albus</name>
    <dbReference type="NCBI Taxonomy" id="2800327"/>
    <lineage>
        <taxon>Bacteria</taxon>
        <taxon>Pseudomonadati</taxon>
        <taxon>Pseudomonadota</taxon>
        <taxon>Alphaproteobacteria</taxon>
        <taxon>Hyphomicrobiales</taxon>
        <taxon>Aestuariivirgaceae</taxon>
        <taxon>Taklimakanibacter</taxon>
    </lineage>
</organism>
<proteinExistence type="predicted"/>
<keyword evidence="2" id="KW-1185">Reference proteome</keyword>
<gene>
    <name evidence="1" type="ORF">JHL16_01095</name>
</gene>